<feature type="non-terminal residue" evidence="2">
    <location>
        <position position="71"/>
    </location>
</feature>
<accession>A0A3M4SDR0</accession>
<feature type="chain" id="PRO_5018256950" evidence="1">
    <location>
        <begin position="25"/>
        <end position="71"/>
    </location>
</feature>
<protein>
    <submittedName>
        <fullName evidence="2">Outer membrane efflux protein</fullName>
    </submittedName>
</protein>
<comment type="caution">
    <text evidence="2">The sequence shown here is derived from an EMBL/GenBank/DDBJ whole genome shotgun (WGS) entry which is preliminary data.</text>
</comment>
<evidence type="ECO:0000256" key="1">
    <source>
        <dbReference type="SAM" id="SignalP"/>
    </source>
</evidence>
<name>A0A3M4SDR0_9PSED</name>
<keyword evidence="1" id="KW-0732">Signal</keyword>
<dbReference type="Proteomes" id="UP000276615">
    <property type="component" value="Unassembled WGS sequence"/>
</dbReference>
<proteinExistence type="predicted"/>
<reference evidence="2 3" key="1">
    <citation type="submission" date="2018-08" db="EMBL/GenBank/DDBJ databases">
        <title>Recombination of ecologically and evolutionarily significant loci maintains genetic cohesion in the Pseudomonas syringae species complex.</title>
        <authorList>
            <person name="Dillon M."/>
            <person name="Thakur S."/>
            <person name="Almeida R.N.D."/>
            <person name="Weir B.S."/>
            <person name="Guttman D.S."/>
        </authorList>
    </citation>
    <scope>NUCLEOTIDE SEQUENCE [LARGE SCALE GENOMIC DNA]</scope>
    <source>
        <strain evidence="2 3">ICMP 8670</strain>
    </source>
</reference>
<organism evidence="2 3">
    <name type="scientific">Pseudomonas syringae pv. primulae</name>
    <dbReference type="NCBI Taxonomy" id="251707"/>
    <lineage>
        <taxon>Bacteria</taxon>
        <taxon>Pseudomonadati</taxon>
        <taxon>Pseudomonadota</taxon>
        <taxon>Gammaproteobacteria</taxon>
        <taxon>Pseudomonadales</taxon>
        <taxon>Pseudomonadaceae</taxon>
        <taxon>Pseudomonas</taxon>
    </lineage>
</organism>
<dbReference type="SUPFAM" id="SSF56954">
    <property type="entry name" value="Outer membrane efflux proteins (OEP)"/>
    <property type="match status" value="1"/>
</dbReference>
<evidence type="ECO:0000313" key="3">
    <source>
        <dbReference type="Proteomes" id="UP000276615"/>
    </source>
</evidence>
<dbReference type="EMBL" id="RBRQ01000083">
    <property type="protein sequence ID" value="RMR13080.1"/>
    <property type="molecule type" value="Genomic_DNA"/>
</dbReference>
<feature type="signal peptide" evidence="1">
    <location>
        <begin position="1"/>
        <end position="24"/>
    </location>
</feature>
<gene>
    <name evidence="2" type="ORF">ALP92_05071</name>
</gene>
<evidence type="ECO:0000313" key="2">
    <source>
        <dbReference type="EMBL" id="RMR13080.1"/>
    </source>
</evidence>
<dbReference type="AlphaFoldDB" id="A0A3M4SDR0"/>
<sequence>MNPSLPLVLIILACACGETAFARAQTEQHADLLGVYQAASLNDAQLSAARHDYNAQREAVPQARSGLLPNL</sequence>